<accession>A0A316Z7U5</accession>
<feature type="compositionally biased region" description="Low complexity" evidence="1">
    <location>
        <begin position="94"/>
        <end position="112"/>
    </location>
</feature>
<feature type="region of interest" description="Disordered" evidence="1">
    <location>
        <begin position="216"/>
        <end position="372"/>
    </location>
</feature>
<evidence type="ECO:0000256" key="1">
    <source>
        <dbReference type="SAM" id="MobiDB-lite"/>
    </source>
</evidence>
<keyword evidence="3" id="KW-1185">Reference proteome</keyword>
<reference evidence="2 3" key="1">
    <citation type="journal article" date="2018" name="Mol. Biol. Evol.">
        <title>Broad Genomic Sampling Reveals a Smut Pathogenic Ancestry of the Fungal Clade Ustilaginomycotina.</title>
        <authorList>
            <person name="Kijpornyongpan T."/>
            <person name="Mondo S.J."/>
            <person name="Barry K."/>
            <person name="Sandor L."/>
            <person name="Lee J."/>
            <person name="Lipzen A."/>
            <person name="Pangilinan J."/>
            <person name="LaButti K."/>
            <person name="Hainaut M."/>
            <person name="Henrissat B."/>
            <person name="Grigoriev I.V."/>
            <person name="Spatafora J.W."/>
            <person name="Aime M.C."/>
        </authorList>
    </citation>
    <scope>NUCLEOTIDE SEQUENCE [LARGE SCALE GENOMIC DNA]</scope>
    <source>
        <strain evidence="2 3">MCA 4186</strain>
    </source>
</reference>
<sequence length="612" mass="63261">MPAYPPALAAGLLPPFSTPGASTSALPPVAPAPSPAPSASRGLCFCGAAVDAADALADDASCVSDDDDEAAIYCSRACARADALHALLSGGSSSADMMPSLSSDSTSTVSTVGPRTPPRLASLPREPAAPRADMDARRASKARVLACASKQLQSQYPDLNIGLDSTGHMRLSSVAAEAPASDDDAMAASLSLRLGMLGGSHYRRIQALRPVFEFNDSDADGAESPSSSTSSGSYVAAPSHASPEREQARLAALNAPAQARARHARKDAMAAEALSSALSPPDSGFATALPSPATRASYLHHSHSRSDASSASDVSGSGNSLFSDDAGNLSCRSRATTMSTSERPPLVKGLFCTNPDRSSRSDLPIPPAPAPTSRELDLRAELAALDAELDSTFEAFEFWAEEHSHGNVEKWSSGLETDADGNLLGLALGAMGPLCSTPMPSCAQFASQSALFGGGFDDLPTTLPLQCRRPSLAPLDIDASLSVDRSVFEPDSPLLTPPSSSARGVTAAFSSFWRRTTTVSPPCTPEDGQPFDFTQRKPTSPPSPTGREREQAERLAGRIDAVLRSRWSNVKGAFAPSSPPAAEGKSSAGPSPTSRPSLAHKRSRALLAAIAA</sequence>
<feature type="region of interest" description="Disordered" evidence="1">
    <location>
        <begin position="517"/>
        <end position="553"/>
    </location>
</feature>
<dbReference type="EMBL" id="KZ819300">
    <property type="protein sequence ID" value="PWN96243.1"/>
    <property type="molecule type" value="Genomic_DNA"/>
</dbReference>
<dbReference type="GeneID" id="37270590"/>
<dbReference type="Proteomes" id="UP000245946">
    <property type="component" value="Unassembled WGS sequence"/>
</dbReference>
<dbReference type="AlphaFoldDB" id="A0A316Z7U5"/>
<name>A0A316Z7U5_9BASI</name>
<feature type="region of interest" description="Disordered" evidence="1">
    <location>
        <begin position="571"/>
        <end position="602"/>
    </location>
</feature>
<feature type="compositionally biased region" description="Low complexity" evidence="1">
    <location>
        <begin position="224"/>
        <end position="233"/>
    </location>
</feature>
<dbReference type="RefSeq" id="XP_025596522.1">
    <property type="nucleotide sequence ID" value="XM_025743046.1"/>
</dbReference>
<feature type="compositionally biased region" description="Low complexity" evidence="1">
    <location>
        <begin position="270"/>
        <end position="283"/>
    </location>
</feature>
<feature type="compositionally biased region" description="Polar residues" evidence="1">
    <location>
        <begin position="330"/>
        <end position="342"/>
    </location>
</feature>
<evidence type="ECO:0000313" key="2">
    <source>
        <dbReference type="EMBL" id="PWN96243.1"/>
    </source>
</evidence>
<feature type="region of interest" description="Disordered" evidence="1">
    <location>
        <begin position="94"/>
        <end position="133"/>
    </location>
</feature>
<gene>
    <name evidence="2" type="ORF">FA09DRAFT_331481</name>
</gene>
<feature type="compositionally biased region" description="Low complexity" evidence="1">
    <location>
        <begin position="307"/>
        <end position="320"/>
    </location>
</feature>
<protein>
    <submittedName>
        <fullName evidence="2">Uncharacterized protein</fullName>
    </submittedName>
</protein>
<proteinExistence type="predicted"/>
<organism evidence="2 3">
    <name type="scientific">Tilletiopsis washingtonensis</name>
    <dbReference type="NCBI Taxonomy" id="58919"/>
    <lineage>
        <taxon>Eukaryota</taxon>
        <taxon>Fungi</taxon>
        <taxon>Dikarya</taxon>
        <taxon>Basidiomycota</taxon>
        <taxon>Ustilaginomycotina</taxon>
        <taxon>Exobasidiomycetes</taxon>
        <taxon>Entylomatales</taxon>
        <taxon>Entylomatales incertae sedis</taxon>
        <taxon>Tilletiopsis</taxon>
    </lineage>
</organism>
<feature type="compositionally biased region" description="Low complexity" evidence="1">
    <location>
        <begin position="249"/>
        <end position="259"/>
    </location>
</feature>
<evidence type="ECO:0000313" key="3">
    <source>
        <dbReference type="Proteomes" id="UP000245946"/>
    </source>
</evidence>